<sequence length="192" mass="22191">DCTTTEKIMGKCVVEKFEACDGDEDKTRVRLRINYNRRQVNQSNKYDFFEERFDKLRGLRDPLVRSHYWFPEKHPMRPIGILLDTVRIGRERTELPSTAETQCQDQLKFGCNTVIKEVLFCNSTVAAKYCAKTCEHCSTKNRHEKFKQILDNSVSDAGITLGNGDKAWCSDIPDQMCAHQTVIDKCHNTCME</sequence>
<protein>
    <recommendedName>
        <fullName evidence="3">ShKT domain-containing protein</fullName>
    </recommendedName>
</protein>
<keyword evidence="2" id="KW-1185">Reference proteome</keyword>
<feature type="non-terminal residue" evidence="1">
    <location>
        <position position="1"/>
    </location>
</feature>
<evidence type="ECO:0000313" key="1">
    <source>
        <dbReference type="EMBL" id="CAL4065985.1"/>
    </source>
</evidence>
<dbReference type="AlphaFoldDB" id="A0AAV2PVR0"/>
<comment type="caution">
    <text evidence="1">The sequence shown here is derived from an EMBL/GenBank/DDBJ whole genome shotgun (WGS) entry which is preliminary data.</text>
</comment>
<dbReference type="Proteomes" id="UP001497623">
    <property type="component" value="Unassembled WGS sequence"/>
</dbReference>
<gene>
    <name evidence="1" type="ORF">MNOR_LOCUS5232</name>
</gene>
<feature type="non-terminal residue" evidence="1">
    <location>
        <position position="192"/>
    </location>
</feature>
<proteinExistence type="predicted"/>
<evidence type="ECO:0008006" key="3">
    <source>
        <dbReference type="Google" id="ProtNLM"/>
    </source>
</evidence>
<evidence type="ECO:0000313" key="2">
    <source>
        <dbReference type="Proteomes" id="UP001497623"/>
    </source>
</evidence>
<name>A0AAV2PVR0_MEGNR</name>
<dbReference type="EMBL" id="CAXKWB010001989">
    <property type="protein sequence ID" value="CAL4065985.1"/>
    <property type="molecule type" value="Genomic_DNA"/>
</dbReference>
<reference evidence="1 2" key="1">
    <citation type="submission" date="2024-05" db="EMBL/GenBank/DDBJ databases">
        <authorList>
            <person name="Wallberg A."/>
        </authorList>
    </citation>
    <scope>NUCLEOTIDE SEQUENCE [LARGE SCALE GENOMIC DNA]</scope>
</reference>
<organism evidence="1 2">
    <name type="scientific">Meganyctiphanes norvegica</name>
    <name type="common">Northern krill</name>
    <name type="synonym">Thysanopoda norvegica</name>
    <dbReference type="NCBI Taxonomy" id="48144"/>
    <lineage>
        <taxon>Eukaryota</taxon>
        <taxon>Metazoa</taxon>
        <taxon>Ecdysozoa</taxon>
        <taxon>Arthropoda</taxon>
        <taxon>Crustacea</taxon>
        <taxon>Multicrustacea</taxon>
        <taxon>Malacostraca</taxon>
        <taxon>Eumalacostraca</taxon>
        <taxon>Eucarida</taxon>
        <taxon>Euphausiacea</taxon>
        <taxon>Euphausiidae</taxon>
        <taxon>Meganyctiphanes</taxon>
    </lineage>
</organism>
<accession>A0AAV2PVR0</accession>